<evidence type="ECO:0000313" key="2">
    <source>
        <dbReference type="Proteomes" id="UP000281647"/>
    </source>
</evidence>
<accession>A0A432V9B2</accession>
<evidence type="ECO:0000313" key="1">
    <source>
        <dbReference type="EMBL" id="RUM98788.1"/>
    </source>
</evidence>
<dbReference type="Proteomes" id="UP000281647">
    <property type="component" value="Unassembled WGS sequence"/>
</dbReference>
<dbReference type="AlphaFoldDB" id="A0A432V9B2"/>
<protein>
    <submittedName>
        <fullName evidence="1">Uncharacterized protein</fullName>
    </submittedName>
</protein>
<keyword evidence="2" id="KW-1185">Reference proteome</keyword>
<comment type="caution">
    <text evidence="1">The sequence shown here is derived from an EMBL/GenBank/DDBJ whole genome shotgun (WGS) entry which is preliminary data.</text>
</comment>
<gene>
    <name evidence="1" type="ORF">EET67_05900</name>
</gene>
<dbReference type="OrthoDB" id="7871245at2"/>
<sequence>MASSFIFVVFQGHPAFAHDAKSGWSYPFACCSGFDCREVPAKAIIERPEGYVIAGTGEVLAYRDSRVRNSPDGAFHWCSVAGANDGRTVCLFVPPRSY</sequence>
<organism evidence="1 2">
    <name type="scientific">Borborobacter arsenicus</name>
    <dbReference type="NCBI Taxonomy" id="1851146"/>
    <lineage>
        <taxon>Bacteria</taxon>
        <taxon>Pseudomonadati</taxon>
        <taxon>Pseudomonadota</taxon>
        <taxon>Alphaproteobacteria</taxon>
        <taxon>Hyphomicrobiales</taxon>
        <taxon>Phyllobacteriaceae</taxon>
        <taxon>Borborobacter</taxon>
    </lineage>
</organism>
<dbReference type="EMBL" id="RKST01000005">
    <property type="protein sequence ID" value="RUM98788.1"/>
    <property type="molecule type" value="Genomic_DNA"/>
</dbReference>
<proteinExistence type="predicted"/>
<name>A0A432V9B2_9HYPH</name>
<reference evidence="1 2" key="1">
    <citation type="submission" date="2018-11" db="EMBL/GenBank/DDBJ databases">
        <title>Pseudaminobacter arsenicus sp. nov., an arsenic-resistant bacterium isolated from arsenic-rich aquifers.</title>
        <authorList>
            <person name="Mu Y."/>
        </authorList>
    </citation>
    <scope>NUCLEOTIDE SEQUENCE [LARGE SCALE GENOMIC DNA]</scope>
    <source>
        <strain evidence="1 2">CB3</strain>
    </source>
</reference>